<dbReference type="InterPro" id="IPR004027">
    <property type="entry name" value="SEC_C_motif"/>
</dbReference>
<accession>A0AB39UZJ1</accession>
<dbReference type="InterPro" id="IPR036255">
    <property type="entry name" value="YgfB-like_sf"/>
</dbReference>
<dbReference type="SUPFAM" id="SSF103642">
    <property type="entry name" value="Sec-C motif"/>
    <property type="match status" value="1"/>
</dbReference>
<organism evidence="1">
    <name type="scientific">Thermohahella caldifontis</name>
    <dbReference type="NCBI Taxonomy" id="3142973"/>
    <lineage>
        <taxon>Bacteria</taxon>
        <taxon>Pseudomonadati</taxon>
        <taxon>Pseudomonadota</taxon>
        <taxon>Gammaproteobacteria</taxon>
        <taxon>Oceanospirillales</taxon>
        <taxon>Hahellaceae</taxon>
        <taxon>Thermohahella</taxon>
    </lineage>
</organism>
<dbReference type="Pfam" id="PF03695">
    <property type="entry name" value="UPF0149"/>
    <property type="match status" value="1"/>
</dbReference>
<dbReference type="EMBL" id="CP154858">
    <property type="protein sequence ID" value="XDT73186.1"/>
    <property type="molecule type" value="Genomic_DNA"/>
</dbReference>
<gene>
    <name evidence="1" type="ORF">AAIA72_04215</name>
</gene>
<dbReference type="KEGG" id="tcd:AAIA72_04215"/>
<sequence>MQADGTNPVLTDEELQKLESFLADEARHDDALDLDQLQGFLFAIASCPMPPEEGEWMPVIFGENGDDQAHPEIVALVRRLHDSIRQDIEQGTWTLPERCVFSWDNWERRYLDAWVEGFLMTDEWLEDHWRQALAAARHKHLDGYSEFAEALDEILAFMQIYADIDDALETVEREQPDRADEFREQLARGRENIQEELRVYAEVGQRLSRVLSPGVTITRELPKVGRNDPCPCGSGKKFKKCCGT</sequence>
<dbReference type="AlphaFoldDB" id="A0AB39UZJ1"/>
<dbReference type="Pfam" id="PF02810">
    <property type="entry name" value="SEC-C"/>
    <property type="match status" value="1"/>
</dbReference>
<proteinExistence type="predicted"/>
<dbReference type="InterPro" id="IPR011978">
    <property type="entry name" value="YgfB-like"/>
</dbReference>
<dbReference type="PANTHER" id="PTHR33747">
    <property type="entry name" value="UPF0225 PROTEIN SCO1677"/>
    <property type="match status" value="1"/>
</dbReference>
<dbReference type="PANTHER" id="PTHR33747:SF1">
    <property type="entry name" value="ADENYLATE CYCLASE-ASSOCIATED CAP C-TERMINAL DOMAIN-CONTAINING PROTEIN"/>
    <property type="match status" value="1"/>
</dbReference>
<dbReference type="Gene3D" id="3.10.450.50">
    <property type="match status" value="1"/>
</dbReference>
<dbReference type="NCBIfam" id="TIGR02292">
    <property type="entry name" value="ygfB_yecA"/>
    <property type="match status" value="1"/>
</dbReference>
<reference evidence="1" key="1">
    <citation type="submission" date="2024-05" db="EMBL/GenBank/DDBJ databases">
        <title>Genome sequencing of novel strain.</title>
        <authorList>
            <person name="Ganbat D."/>
            <person name="Ganbat S."/>
            <person name="Lee S.-J."/>
        </authorList>
    </citation>
    <scope>NUCLEOTIDE SEQUENCE</scope>
    <source>
        <strain evidence="1">SMD15-11</strain>
    </source>
</reference>
<name>A0AB39UZJ1_9GAMM</name>
<dbReference type="RefSeq" id="WP_369602180.1">
    <property type="nucleotide sequence ID" value="NZ_CP154858.1"/>
</dbReference>
<evidence type="ECO:0000313" key="1">
    <source>
        <dbReference type="EMBL" id="XDT73186.1"/>
    </source>
</evidence>
<dbReference type="SUPFAM" id="SSF101327">
    <property type="entry name" value="YgfB-like"/>
    <property type="match status" value="1"/>
</dbReference>
<protein>
    <submittedName>
        <fullName evidence="1">UPF0149 family protein</fullName>
    </submittedName>
</protein>